<dbReference type="Pfam" id="PF08970">
    <property type="entry name" value="Sda"/>
    <property type="match status" value="1"/>
</dbReference>
<name>A0A3D8WU76_PRIMG</name>
<sequence length="44" mass="5408">MNDQNLLCSYKKTIKLNLHKDFIGSLEKEIQRRRLPYFELVRKK</sequence>
<proteinExistence type="predicted"/>
<comment type="caution">
    <text evidence="1">The sequence shown here is derived from an EMBL/GenBank/DDBJ whole genome shotgun (WGS) entry which is preliminary data.</text>
</comment>
<evidence type="ECO:0000313" key="2">
    <source>
        <dbReference type="Proteomes" id="UP000256519"/>
    </source>
</evidence>
<dbReference type="Gene3D" id="1.10.287.1100">
    <property type="entry name" value="Sporulation inhibitor A"/>
    <property type="match status" value="1"/>
</dbReference>
<reference evidence="1 2" key="1">
    <citation type="journal article" date="2018" name="Appl. Environ. Microbiol.">
        <title>Antimicrobial susceptibility testing and tentative epidemiological cut-off values of five Bacillus species relevant for use as animal feed additives or for plant protection.</title>
        <authorList>
            <person name="Agerso Y."/>
            <person name="Stuer-Lauridsen B."/>
            <person name="Bjerre K."/>
            <person name="Jensen M.G."/>
            <person name="Johansen E."/>
            <person name="Bennedsen M."/>
            <person name="Brockmann E."/>
            <person name="Nielsen B."/>
        </authorList>
    </citation>
    <scope>NUCLEOTIDE SEQUENCE [LARGE SCALE GENOMIC DNA]</scope>
    <source>
        <strain evidence="1 2">CHCC20162</strain>
    </source>
</reference>
<dbReference type="Proteomes" id="UP000256519">
    <property type="component" value="Unassembled WGS sequence"/>
</dbReference>
<dbReference type="InterPro" id="IPR015064">
    <property type="entry name" value="Sda"/>
</dbReference>
<protein>
    <submittedName>
        <fullName evidence="1">Sporulation histidine kinase inhibitor Sda</fullName>
    </submittedName>
</protein>
<dbReference type="InterPro" id="IPR036916">
    <property type="entry name" value="Sda_sf"/>
</dbReference>
<dbReference type="RefSeq" id="WP_116079080.1">
    <property type="nucleotide sequence ID" value="NZ_CP187632.1"/>
</dbReference>
<dbReference type="SUPFAM" id="SSF100985">
    <property type="entry name" value="Sporulation inhibitor Sda"/>
    <property type="match status" value="1"/>
</dbReference>
<dbReference type="EMBL" id="PQWM01000075">
    <property type="protein sequence ID" value="RDZ05694.1"/>
    <property type="molecule type" value="Genomic_DNA"/>
</dbReference>
<gene>
    <name evidence="1" type="ORF">C3744_29375</name>
</gene>
<dbReference type="AlphaFoldDB" id="A0A3D8WU76"/>
<organism evidence="1 2">
    <name type="scientific">Priestia megaterium</name>
    <name type="common">Bacillus megaterium</name>
    <dbReference type="NCBI Taxonomy" id="1404"/>
    <lineage>
        <taxon>Bacteria</taxon>
        <taxon>Bacillati</taxon>
        <taxon>Bacillota</taxon>
        <taxon>Bacilli</taxon>
        <taxon>Bacillales</taxon>
        <taxon>Bacillaceae</taxon>
        <taxon>Priestia</taxon>
    </lineage>
</organism>
<evidence type="ECO:0000313" key="1">
    <source>
        <dbReference type="EMBL" id="RDZ05694.1"/>
    </source>
</evidence>
<accession>A0A3D8WU76</accession>